<feature type="transmembrane region" description="Helical" evidence="1">
    <location>
        <begin position="77"/>
        <end position="96"/>
    </location>
</feature>
<organism evidence="2 3">
    <name type="scientific">Microseira wollei NIES-4236</name>
    <dbReference type="NCBI Taxonomy" id="2530354"/>
    <lineage>
        <taxon>Bacteria</taxon>
        <taxon>Bacillati</taxon>
        <taxon>Cyanobacteriota</taxon>
        <taxon>Cyanophyceae</taxon>
        <taxon>Oscillatoriophycideae</taxon>
        <taxon>Aerosakkonematales</taxon>
        <taxon>Aerosakkonemataceae</taxon>
        <taxon>Microseira</taxon>
    </lineage>
</organism>
<accession>A0AAV3X7U7</accession>
<keyword evidence="1" id="KW-0812">Transmembrane</keyword>
<feature type="transmembrane region" description="Helical" evidence="1">
    <location>
        <begin position="28"/>
        <end position="46"/>
    </location>
</feature>
<dbReference type="Proteomes" id="UP001050975">
    <property type="component" value="Unassembled WGS sequence"/>
</dbReference>
<proteinExistence type="predicted"/>
<dbReference type="EMBL" id="BLAY01000001">
    <property type="protein sequence ID" value="GET35442.1"/>
    <property type="molecule type" value="Genomic_DNA"/>
</dbReference>
<reference evidence="2" key="1">
    <citation type="submission" date="2019-10" db="EMBL/GenBank/DDBJ databases">
        <title>Draft genome sequece of Microseira wollei NIES-4236.</title>
        <authorList>
            <person name="Yamaguchi H."/>
            <person name="Suzuki S."/>
            <person name="Kawachi M."/>
        </authorList>
    </citation>
    <scope>NUCLEOTIDE SEQUENCE</scope>
    <source>
        <strain evidence="2">NIES-4236</strain>
    </source>
</reference>
<dbReference type="AlphaFoldDB" id="A0AAV3X7U7"/>
<evidence type="ECO:0008006" key="4">
    <source>
        <dbReference type="Google" id="ProtNLM"/>
    </source>
</evidence>
<feature type="transmembrane region" description="Helical" evidence="1">
    <location>
        <begin position="108"/>
        <end position="133"/>
    </location>
</feature>
<evidence type="ECO:0000256" key="1">
    <source>
        <dbReference type="SAM" id="Phobius"/>
    </source>
</evidence>
<evidence type="ECO:0000313" key="2">
    <source>
        <dbReference type="EMBL" id="GET35442.1"/>
    </source>
</evidence>
<evidence type="ECO:0000313" key="3">
    <source>
        <dbReference type="Proteomes" id="UP001050975"/>
    </source>
</evidence>
<name>A0AAV3X7U7_9CYAN</name>
<keyword evidence="1" id="KW-1133">Transmembrane helix</keyword>
<dbReference type="RefSeq" id="WP_307731098.1">
    <property type="nucleotide sequence ID" value="NZ_BLAY01000001.1"/>
</dbReference>
<comment type="caution">
    <text evidence="2">The sequence shown here is derived from an EMBL/GenBank/DDBJ whole genome shotgun (WGS) entry which is preliminary data.</text>
</comment>
<protein>
    <recommendedName>
        <fullName evidence="4">DUF4013 domain-containing protein</fullName>
    </recommendedName>
</protein>
<gene>
    <name evidence="2" type="ORF">MiSe_01840</name>
</gene>
<sequence length="344" mass="39263">MSQHRPVPRLDLAPKLKRPLSLWNPLDYLRLLYWVFFFPQALRWYVDRFGGGYIPEREMNWDKGWELLRQNAVQRQLLFQGLVLTVFTPVAVGVILQEIQVPINWFRVALGVALGVMWGVMWGVMSGVMSGAFDWQLVRFASASLNETLKSKFVKGFFSPPVFFFLPRRWKEQLQARFKTDIRLDTPARATAAGFWYLHEKEPAKAMEAFAVVRSLLYGEEMFILAQTLATFHAAKELATVAAIQLPAFPKEPLLRPITWKAITSLCRVVEDIQLVQRSASRSTRSFALNRAQGELKSILDTANFLPQAERELIEDIAKTWQNALLQVAGEVGEVSITKPVINP</sequence>
<keyword evidence="1" id="KW-0472">Membrane</keyword>
<keyword evidence="3" id="KW-1185">Reference proteome</keyword>